<gene>
    <name evidence="6" type="ORF">GRI38_12960</name>
</gene>
<dbReference type="CDD" id="cd07989">
    <property type="entry name" value="LPLAT_AGPAT-like"/>
    <property type="match status" value="1"/>
</dbReference>
<evidence type="ECO:0000256" key="2">
    <source>
        <dbReference type="ARBA" id="ARBA00022679"/>
    </source>
</evidence>
<dbReference type="PANTHER" id="PTHR10434">
    <property type="entry name" value="1-ACYL-SN-GLYCEROL-3-PHOSPHATE ACYLTRANSFERASE"/>
    <property type="match status" value="1"/>
</dbReference>
<accession>A0A844ZJ48</accession>
<dbReference type="GO" id="GO:0003841">
    <property type="term" value="F:1-acylglycerol-3-phosphate O-acyltransferase activity"/>
    <property type="evidence" value="ECO:0007669"/>
    <property type="project" value="TreeGrafter"/>
</dbReference>
<evidence type="ECO:0000313" key="6">
    <source>
        <dbReference type="EMBL" id="MXO86937.1"/>
    </source>
</evidence>
<dbReference type="Proteomes" id="UP000433104">
    <property type="component" value="Unassembled WGS sequence"/>
</dbReference>
<dbReference type="InterPro" id="IPR002123">
    <property type="entry name" value="Plipid/glycerol_acylTrfase"/>
</dbReference>
<proteinExistence type="predicted"/>
<protein>
    <submittedName>
        <fullName evidence="6">1-acyl-sn-glycerol-3-phosphate acyltransferase</fullName>
    </submittedName>
</protein>
<keyword evidence="2 6" id="KW-0808">Transferase</keyword>
<evidence type="ECO:0000256" key="4">
    <source>
        <dbReference type="SAM" id="Phobius"/>
    </source>
</evidence>
<evidence type="ECO:0000256" key="3">
    <source>
        <dbReference type="ARBA" id="ARBA00023315"/>
    </source>
</evidence>
<sequence length="235" mass="26269">MKTFVLILKNIVFYPLFYAGSIAITFGSLVLMLFDEKAFRRLVRQWGRYQRWCLRNIIGCDVRIEGSRASKPVLYAFKHESFFEAIDAPNLLDTPSVFAKEELFRLPGWGRAASAYGLIPVSRNAGAKALMAMIREARGMAAAGRPLVIFPEGTRIPHGEIAPLRSGFAGLYKMLKLPVVPVAVNSGPVYHRWLKQPGTIIYRFGSEIPAGLEREEVERRVVEEINALNGASETP</sequence>
<comment type="caution">
    <text evidence="6">The sequence shown here is derived from an EMBL/GenBank/DDBJ whole genome shotgun (WGS) entry which is preliminary data.</text>
</comment>
<keyword evidence="4" id="KW-0472">Membrane</keyword>
<dbReference type="OrthoDB" id="5290997at2"/>
<dbReference type="PANTHER" id="PTHR10434:SF11">
    <property type="entry name" value="1-ACYL-SN-GLYCEROL-3-PHOSPHATE ACYLTRANSFERASE"/>
    <property type="match status" value="1"/>
</dbReference>
<keyword evidence="4" id="KW-1133">Transmembrane helix</keyword>
<keyword evidence="3 6" id="KW-0012">Acyltransferase</keyword>
<dbReference type="GO" id="GO:0006654">
    <property type="term" value="P:phosphatidic acid biosynthetic process"/>
    <property type="evidence" value="ECO:0007669"/>
    <property type="project" value="TreeGrafter"/>
</dbReference>
<dbReference type="SMART" id="SM00563">
    <property type="entry name" value="PlsC"/>
    <property type="match status" value="1"/>
</dbReference>
<feature type="transmembrane region" description="Helical" evidence="4">
    <location>
        <begin position="12"/>
        <end position="34"/>
    </location>
</feature>
<dbReference type="EMBL" id="WTYW01000005">
    <property type="protein sequence ID" value="MXO86937.1"/>
    <property type="molecule type" value="Genomic_DNA"/>
</dbReference>
<dbReference type="Pfam" id="PF01553">
    <property type="entry name" value="Acyltransferase"/>
    <property type="match status" value="1"/>
</dbReference>
<evidence type="ECO:0000313" key="7">
    <source>
        <dbReference type="Proteomes" id="UP000433104"/>
    </source>
</evidence>
<dbReference type="RefSeq" id="WP_160684939.1">
    <property type="nucleotide sequence ID" value="NZ_WTYW01000005.1"/>
</dbReference>
<dbReference type="AlphaFoldDB" id="A0A844ZJ48"/>
<feature type="domain" description="Phospholipid/glycerol acyltransferase" evidence="5">
    <location>
        <begin position="73"/>
        <end position="187"/>
    </location>
</feature>
<comment type="pathway">
    <text evidence="1">Lipid metabolism.</text>
</comment>
<keyword evidence="4" id="KW-0812">Transmembrane</keyword>
<name>A0A844ZJ48_9SPHN</name>
<keyword evidence="7" id="KW-1185">Reference proteome</keyword>
<evidence type="ECO:0000256" key="1">
    <source>
        <dbReference type="ARBA" id="ARBA00005189"/>
    </source>
</evidence>
<organism evidence="6 7">
    <name type="scientific">Parapontixanthobacter aurantiacus</name>
    <dbReference type="NCBI Taxonomy" id="1463599"/>
    <lineage>
        <taxon>Bacteria</taxon>
        <taxon>Pseudomonadati</taxon>
        <taxon>Pseudomonadota</taxon>
        <taxon>Alphaproteobacteria</taxon>
        <taxon>Sphingomonadales</taxon>
        <taxon>Erythrobacteraceae</taxon>
        <taxon>Parapontixanthobacter</taxon>
    </lineage>
</organism>
<dbReference type="SUPFAM" id="SSF69593">
    <property type="entry name" value="Glycerol-3-phosphate (1)-acyltransferase"/>
    <property type="match status" value="1"/>
</dbReference>
<evidence type="ECO:0000259" key="5">
    <source>
        <dbReference type="SMART" id="SM00563"/>
    </source>
</evidence>
<reference evidence="6 7" key="1">
    <citation type="submission" date="2019-12" db="EMBL/GenBank/DDBJ databases">
        <title>Genomic-based taxomic classification of the family Erythrobacteraceae.</title>
        <authorList>
            <person name="Xu L."/>
        </authorList>
    </citation>
    <scope>NUCLEOTIDE SEQUENCE [LARGE SCALE GENOMIC DNA]</scope>
    <source>
        <strain evidence="6 7">MCCC 1A09962</strain>
    </source>
</reference>